<dbReference type="EMBL" id="JAOYFB010000042">
    <property type="protein sequence ID" value="KAK4045303.1"/>
    <property type="molecule type" value="Genomic_DNA"/>
</dbReference>
<dbReference type="Proteomes" id="UP001234178">
    <property type="component" value="Unassembled WGS sequence"/>
</dbReference>
<feature type="region of interest" description="Disordered" evidence="1">
    <location>
        <begin position="1"/>
        <end position="25"/>
    </location>
</feature>
<proteinExistence type="predicted"/>
<evidence type="ECO:0000313" key="3">
    <source>
        <dbReference type="Proteomes" id="UP001234178"/>
    </source>
</evidence>
<gene>
    <name evidence="2" type="ORF">OUZ56_032841</name>
</gene>
<protein>
    <submittedName>
        <fullName evidence="2">Uncharacterized protein</fullName>
    </submittedName>
</protein>
<name>A0ABR0B9P9_9CRUS</name>
<feature type="region of interest" description="Disordered" evidence="1">
    <location>
        <begin position="63"/>
        <end position="82"/>
    </location>
</feature>
<comment type="caution">
    <text evidence="2">The sequence shown here is derived from an EMBL/GenBank/DDBJ whole genome shotgun (WGS) entry which is preliminary data.</text>
</comment>
<organism evidence="2 3">
    <name type="scientific">Daphnia magna</name>
    <dbReference type="NCBI Taxonomy" id="35525"/>
    <lineage>
        <taxon>Eukaryota</taxon>
        <taxon>Metazoa</taxon>
        <taxon>Ecdysozoa</taxon>
        <taxon>Arthropoda</taxon>
        <taxon>Crustacea</taxon>
        <taxon>Branchiopoda</taxon>
        <taxon>Diplostraca</taxon>
        <taxon>Cladocera</taxon>
        <taxon>Anomopoda</taxon>
        <taxon>Daphniidae</taxon>
        <taxon>Daphnia</taxon>
    </lineage>
</organism>
<feature type="compositionally biased region" description="Polar residues" evidence="1">
    <location>
        <begin position="71"/>
        <end position="82"/>
    </location>
</feature>
<feature type="compositionally biased region" description="Polar residues" evidence="1">
    <location>
        <begin position="1"/>
        <end position="10"/>
    </location>
</feature>
<sequence length="82" mass="9257">MPDSRTPTSDSKPRHPTVEPQHPTNRFCTDCTVLAQLSLRETVSKGRDRHRYIPEGLFRPSDWLSPFPHSITPSTPSACAQE</sequence>
<reference evidence="2 3" key="1">
    <citation type="journal article" date="2023" name="Nucleic Acids Res.">
        <title>The hologenome of Daphnia magna reveals possible DNA methylation and microbiome-mediated evolution of the host genome.</title>
        <authorList>
            <person name="Chaturvedi A."/>
            <person name="Li X."/>
            <person name="Dhandapani V."/>
            <person name="Marshall H."/>
            <person name="Kissane S."/>
            <person name="Cuenca-Cambronero M."/>
            <person name="Asole G."/>
            <person name="Calvet F."/>
            <person name="Ruiz-Romero M."/>
            <person name="Marangio P."/>
            <person name="Guigo R."/>
            <person name="Rago D."/>
            <person name="Mirbahai L."/>
            <person name="Eastwood N."/>
            <person name="Colbourne J.K."/>
            <person name="Zhou J."/>
            <person name="Mallon E."/>
            <person name="Orsini L."/>
        </authorList>
    </citation>
    <scope>NUCLEOTIDE SEQUENCE [LARGE SCALE GENOMIC DNA]</scope>
    <source>
        <strain evidence="2">LRV0_1</strain>
    </source>
</reference>
<accession>A0ABR0B9P9</accession>
<evidence type="ECO:0000256" key="1">
    <source>
        <dbReference type="SAM" id="MobiDB-lite"/>
    </source>
</evidence>
<keyword evidence="3" id="KW-1185">Reference proteome</keyword>
<evidence type="ECO:0000313" key="2">
    <source>
        <dbReference type="EMBL" id="KAK4045303.1"/>
    </source>
</evidence>